<dbReference type="AlphaFoldDB" id="A0A9P6AGP1"/>
<dbReference type="Proteomes" id="UP000886523">
    <property type="component" value="Unassembled WGS sequence"/>
</dbReference>
<evidence type="ECO:0000256" key="1">
    <source>
        <dbReference type="SAM" id="MobiDB-lite"/>
    </source>
</evidence>
<comment type="caution">
    <text evidence="2">The sequence shown here is derived from an EMBL/GenBank/DDBJ whole genome shotgun (WGS) entry which is preliminary data.</text>
</comment>
<feature type="non-terminal residue" evidence="2">
    <location>
        <position position="1"/>
    </location>
</feature>
<proteinExistence type="predicted"/>
<reference evidence="2" key="1">
    <citation type="journal article" date="2020" name="Nat. Commun.">
        <title>Large-scale genome sequencing of mycorrhizal fungi provides insights into the early evolution of symbiotic traits.</title>
        <authorList>
            <person name="Miyauchi S."/>
            <person name="Kiss E."/>
            <person name="Kuo A."/>
            <person name="Drula E."/>
            <person name="Kohler A."/>
            <person name="Sanchez-Garcia M."/>
            <person name="Morin E."/>
            <person name="Andreopoulos B."/>
            <person name="Barry K.W."/>
            <person name="Bonito G."/>
            <person name="Buee M."/>
            <person name="Carver A."/>
            <person name="Chen C."/>
            <person name="Cichocki N."/>
            <person name="Clum A."/>
            <person name="Culley D."/>
            <person name="Crous P.W."/>
            <person name="Fauchery L."/>
            <person name="Girlanda M."/>
            <person name="Hayes R.D."/>
            <person name="Keri Z."/>
            <person name="LaButti K."/>
            <person name="Lipzen A."/>
            <person name="Lombard V."/>
            <person name="Magnuson J."/>
            <person name="Maillard F."/>
            <person name="Murat C."/>
            <person name="Nolan M."/>
            <person name="Ohm R.A."/>
            <person name="Pangilinan J."/>
            <person name="Pereira M.F."/>
            <person name="Perotto S."/>
            <person name="Peter M."/>
            <person name="Pfister S."/>
            <person name="Riley R."/>
            <person name="Sitrit Y."/>
            <person name="Stielow J.B."/>
            <person name="Szollosi G."/>
            <person name="Zifcakova L."/>
            <person name="Stursova M."/>
            <person name="Spatafora J.W."/>
            <person name="Tedersoo L."/>
            <person name="Vaario L.M."/>
            <person name="Yamada A."/>
            <person name="Yan M."/>
            <person name="Wang P."/>
            <person name="Xu J."/>
            <person name="Bruns T."/>
            <person name="Baldrian P."/>
            <person name="Vilgalys R."/>
            <person name="Dunand C."/>
            <person name="Henrissat B."/>
            <person name="Grigoriev I.V."/>
            <person name="Hibbett D."/>
            <person name="Nagy L.G."/>
            <person name="Martin F.M."/>
        </authorList>
    </citation>
    <scope>NUCLEOTIDE SEQUENCE</scope>
    <source>
        <strain evidence="2">UP504</strain>
    </source>
</reference>
<gene>
    <name evidence="2" type="ORF">BS47DRAFT_1434304</name>
</gene>
<feature type="compositionally biased region" description="Basic and acidic residues" evidence="1">
    <location>
        <begin position="226"/>
        <end position="240"/>
    </location>
</feature>
<evidence type="ECO:0000313" key="3">
    <source>
        <dbReference type="Proteomes" id="UP000886523"/>
    </source>
</evidence>
<evidence type="ECO:0000313" key="2">
    <source>
        <dbReference type="EMBL" id="KAF9505406.1"/>
    </source>
</evidence>
<sequence length="240" mass="26851">ASKLPPTRHENTWSTHKVLASLFADDTTTYLSASDKFSDLQNILGKWCVASTARFNVGKTVIIPLGSNTYRSTLILTRKMHPDHDPIPPEIHISPEREATRVLGAWIGNNTNQETQWSQTLEKIDLHLHRWGQSHPTMEGRRLIVQMVIAGMTQYLTKVQGMPLAIERALSSKIQSFMWDSPAKSPPVSNITLSQPISRGGKKVLHLASRCKQETVEETSYSPRNGNEDKEGGSRGQSER</sequence>
<protein>
    <recommendedName>
        <fullName evidence="4">Reverse transcriptase domain-containing protein</fullName>
    </recommendedName>
</protein>
<dbReference type="EMBL" id="MU129155">
    <property type="protein sequence ID" value="KAF9505406.1"/>
    <property type="molecule type" value="Genomic_DNA"/>
</dbReference>
<feature type="region of interest" description="Disordered" evidence="1">
    <location>
        <begin position="200"/>
        <end position="240"/>
    </location>
</feature>
<dbReference type="OrthoDB" id="2205812at2759"/>
<keyword evidence="3" id="KW-1185">Reference proteome</keyword>
<accession>A0A9P6AGP1</accession>
<evidence type="ECO:0008006" key="4">
    <source>
        <dbReference type="Google" id="ProtNLM"/>
    </source>
</evidence>
<organism evidence="2 3">
    <name type="scientific">Hydnum rufescens UP504</name>
    <dbReference type="NCBI Taxonomy" id="1448309"/>
    <lineage>
        <taxon>Eukaryota</taxon>
        <taxon>Fungi</taxon>
        <taxon>Dikarya</taxon>
        <taxon>Basidiomycota</taxon>
        <taxon>Agaricomycotina</taxon>
        <taxon>Agaricomycetes</taxon>
        <taxon>Cantharellales</taxon>
        <taxon>Hydnaceae</taxon>
        <taxon>Hydnum</taxon>
    </lineage>
</organism>
<name>A0A9P6AGP1_9AGAM</name>